<evidence type="ECO:0000313" key="3">
    <source>
        <dbReference type="EMBL" id="MCY0386678.1"/>
    </source>
</evidence>
<organism evidence="3 4">
    <name type="scientific">Robbsia betulipollinis</name>
    <dbReference type="NCBI Taxonomy" id="2981849"/>
    <lineage>
        <taxon>Bacteria</taxon>
        <taxon>Pseudomonadati</taxon>
        <taxon>Pseudomonadota</taxon>
        <taxon>Betaproteobacteria</taxon>
        <taxon>Burkholderiales</taxon>
        <taxon>Burkholderiaceae</taxon>
        <taxon>Robbsia</taxon>
    </lineage>
</organism>
<name>A0ABT3ZJH2_9BURK</name>
<proteinExistence type="predicted"/>
<dbReference type="RefSeq" id="WP_267846231.1">
    <property type="nucleotide sequence ID" value="NZ_JAPMXC010000001.1"/>
</dbReference>
<dbReference type="Proteomes" id="UP001082899">
    <property type="component" value="Unassembled WGS sequence"/>
</dbReference>
<feature type="transmembrane region" description="Helical" evidence="1">
    <location>
        <begin position="6"/>
        <end position="26"/>
    </location>
</feature>
<keyword evidence="4" id="KW-1185">Reference proteome</keyword>
<dbReference type="Pfam" id="PF14342">
    <property type="entry name" value="DUF4396"/>
    <property type="match status" value="1"/>
</dbReference>
<reference evidence="3" key="1">
    <citation type="submission" date="2022-11" db="EMBL/GenBank/DDBJ databases">
        <title>Robbsia betulipollinis sp. nov., isolated from pollen of birch (Betula pendula).</title>
        <authorList>
            <person name="Shi H."/>
            <person name="Ambika Manirajan B."/>
            <person name="Ratering S."/>
            <person name="Geissler-Plaum R."/>
            <person name="Schnell S."/>
        </authorList>
    </citation>
    <scope>NUCLEOTIDE SEQUENCE</scope>
    <source>
        <strain evidence="3">Bb-Pol-6</strain>
    </source>
</reference>
<feature type="transmembrane region" description="Helical" evidence="1">
    <location>
        <begin position="92"/>
        <end position="114"/>
    </location>
</feature>
<evidence type="ECO:0000256" key="1">
    <source>
        <dbReference type="SAM" id="Phobius"/>
    </source>
</evidence>
<gene>
    <name evidence="3" type="ORF">OVY01_05385</name>
</gene>
<feature type="domain" description="DUF4396" evidence="2">
    <location>
        <begin position="54"/>
        <end position="193"/>
    </location>
</feature>
<feature type="transmembrane region" description="Helical" evidence="1">
    <location>
        <begin position="165"/>
        <end position="188"/>
    </location>
</feature>
<accession>A0ABT3ZJH2</accession>
<dbReference type="EMBL" id="JAPMXC010000001">
    <property type="protein sequence ID" value="MCY0386678.1"/>
    <property type="molecule type" value="Genomic_DNA"/>
</dbReference>
<keyword evidence="1" id="KW-1133">Transmembrane helix</keyword>
<evidence type="ECO:0000259" key="2">
    <source>
        <dbReference type="Pfam" id="PF14342"/>
    </source>
</evidence>
<evidence type="ECO:0000313" key="4">
    <source>
        <dbReference type="Proteomes" id="UP001082899"/>
    </source>
</evidence>
<keyword evidence="1" id="KW-0812">Transmembrane</keyword>
<keyword evidence="1" id="KW-0472">Membrane</keyword>
<feature type="transmembrane region" description="Helical" evidence="1">
    <location>
        <begin position="135"/>
        <end position="153"/>
    </location>
</feature>
<sequence length="196" mass="22066">MKIMEAVWPLTMLYWGPVGIAAYLWFGRAERSGQHDHRGGSMAMNGHGKEKPMWQATFVGASHCGAGCAVGDFIGDWFAFGLGMTVFGSLLGGTYLCAFVLAYLFGVLFQYFSVAPMQGLNVRDGIIAAIKIDTLSLLAYEVGMFAWMGFRAWRFPDMVPTQWSYWFMMQIAMMIGFATTYPLNWWLIKRGIKEKM</sequence>
<dbReference type="InterPro" id="IPR025509">
    <property type="entry name" value="DUF4396"/>
</dbReference>
<protein>
    <submittedName>
        <fullName evidence="3">DUF4396 domain-containing protein</fullName>
    </submittedName>
</protein>
<comment type="caution">
    <text evidence="3">The sequence shown here is derived from an EMBL/GenBank/DDBJ whole genome shotgun (WGS) entry which is preliminary data.</text>
</comment>